<dbReference type="InterPro" id="IPR011055">
    <property type="entry name" value="Dup_hybrid_motif"/>
</dbReference>
<feature type="coiled-coil region" evidence="1">
    <location>
        <begin position="52"/>
        <end position="86"/>
    </location>
</feature>
<evidence type="ECO:0000313" key="5">
    <source>
        <dbReference type="Proteomes" id="UP000016587"/>
    </source>
</evidence>
<evidence type="ECO:0000256" key="1">
    <source>
        <dbReference type="SAM" id="Coils"/>
    </source>
</evidence>
<evidence type="ECO:0000259" key="3">
    <source>
        <dbReference type="Pfam" id="PF01551"/>
    </source>
</evidence>
<reference evidence="4 5" key="1">
    <citation type="journal article" date="2013" name="J. Bacteriol.">
        <title>Roles of HynAB and Ech, the only two hydrogenases found in the model sulfate reducer Desulfovibrio gigas.</title>
        <authorList>
            <person name="Morais-Silva F.O."/>
            <person name="Santos C.I."/>
            <person name="Rodrigues R."/>
            <person name="Pereira I.A."/>
            <person name="Rodrigues-Pousada C."/>
        </authorList>
    </citation>
    <scope>NUCLEOTIDE SEQUENCE [LARGE SCALE GENOMIC DNA]</scope>
    <source>
        <strain evidence="5">ATCC 19364 / DSM 1382 / NCIMB 9332 / VKM B-1759</strain>
    </source>
</reference>
<dbReference type="PATRIC" id="fig|1121448.10.peg.265"/>
<dbReference type="HOGENOM" id="CLU_029425_2_4_7"/>
<dbReference type="Proteomes" id="UP000016587">
    <property type="component" value="Chromosome"/>
</dbReference>
<keyword evidence="5" id="KW-1185">Reference proteome</keyword>
<feature type="domain" description="M23ase beta-sheet core" evidence="3">
    <location>
        <begin position="199"/>
        <end position="293"/>
    </location>
</feature>
<dbReference type="InterPro" id="IPR016047">
    <property type="entry name" value="M23ase_b-sheet_dom"/>
</dbReference>
<sequence length="299" mass="33260">MLFRKYHVVIFKDNQGTCSKLRLHSWMFFLLGGLFVLLVVGNVVFLRSLHGVKFMEQSVEAAQKKVKAQETQMLALSGKINALEKDLTRIRDFDSQLRVMMNLDSQVEAVGSVGNPKAEDFAEKAALLRQERLARRMHDFLDSLTTDAQLELVRQEQIIDALRGNLEQLASIPSIWPTQGWVTSAFGPRRSPFTGRNEFHQGVDISNKIGTPIYAPAKGVVTFAANDAANGKTLVVQHGGGLVTRYSHLQDFNVKVGDKTERGQLIASMGNTGTSTGPHLHYEVRLNGAPVNPMRYILE</sequence>
<dbReference type="GO" id="GO:0004222">
    <property type="term" value="F:metalloendopeptidase activity"/>
    <property type="evidence" value="ECO:0007669"/>
    <property type="project" value="TreeGrafter"/>
</dbReference>
<keyword evidence="2" id="KW-1133">Transmembrane helix</keyword>
<dbReference type="InterPro" id="IPR050570">
    <property type="entry name" value="Cell_wall_metabolism_enzyme"/>
</dbReference>
<dbReference type="RefSeq" id="WP_021758787.1">
    <property type="nucleotide sequence ID" value="NC_022444.1"/>
</dbReference>
<dbReference type="Gene3D" id="2.70.70.10">
    <property type="entry name" value="Glucose Permease (Domain IIA)"/>
    <property type="match status" value="1"/>
</dbReference>
<name>T2G7T3_MEGG1</name>
<dbReference type="Pfam" id="PF01551">
    <property type="entry name" value="Peptidase_M23"/>
    <property type="match status" value="1"/>
</dbReference>
<dbReference type="SUPFAM" id="SSF51261">
    <property type="entry name" value="Duplicated hybrid motif"/>
    <property type="match status" value="1"/>
</dbReference>
<dbReference type="FunFam" id="2.70.70.10:FF:000006">
    <property type="entry name" value="M23 family peptidase"/>
    <property type="match status" value="1"/>
</dbReference>
<dbReference type="PANTHER" id="PTHR21666:SF270">
    <property type="entry name" value="MUREIN HYDROLASE ACTIVATOR ENVC"/>
    <property type="match status" value="1"/>
</dbReference>
<dbReference type="CDD" id="cd12797">
    <property type="entry name" value="M23_peptidase"/>
    <property type="match status" value="1"/>
</dbReference>
<dbReference type="OrthoDB" id="9815245at2"/>
<dbReference type="eggNOG" id="COG0739">
    <property type="taxonomic scope" value="Bacteria"/>
</dbReference>
<reference evidence="5" key="2">
    <citation type="submission" date="2013-07" db="EMBL/GenBank/DDBJ databases">
        <authorList>
            <person name="Morais-Silva F.O."/>
            <person name="Rezende A.M."/>
            <person name="Pimentel C."/>
            <person name="Resende D.M."/>
            <person name="Santos C.I."/>
            <person name="Clemente C."/>
            <person name="de Oliveira L.M."/>
            <person name="da Silva S.M."/>
            <person name="Costa D.A."/>
            <person name="Varela-Raposo A."/>
            <person name="Horacio E.C.A."/>
            <person name="Matos M."/>
            <person name="Flores O."/>
            <person name="Ruiz J.C."/>
            <person name="Rodrigues-Pousada C."/>
        </authorList>
    </citation>
    <scope>NUCLEOTIDE SEQUENCE [LARGE SCALE GENOMIC DNA]</scope>
    <source>
        <strain evidence="5">ATCC 19364 / DSM 1382 / NCIMB 9332 / VKM B-1759</strain>
    </source>
</reference>
<evidence type="ECO:0000256" key="2">
    <source>
        <dbReference type="SAM" id="Phobius"/>
    </source>
</evidence>
<keyword evidence="2" id="KW-0472">Membrane</keyword>
<accession>T2G7T3</accession>
<keyword evidence="2" id="KW-0812">Transmembrane</keyword>
<gene>
    <name evidence="4" type="ORF">DGI_0260</name>
</gene>
<proteinExistence type="predicted"/>
<organism evidence="4 5">
    <name type="scientific">Megalodesulfovibrio gigas (strain ATCC 19364 / DSM 1382 / NCIMB 9332 / VKM B-1759)</name>
    <name type="common">Desulfovibrio gigas</name>
    <dbReference type="NCBI Taxonomy" id="1121448"/>
    <lineage>
        <taxon>Bacteria</taxon>
        <taxon>Pseudomonadati</taxon>
        <taxon>Thermodesulfobacteriota</taxon>
        <taxon>Desulfovibrionia</taxon>
        <taxon>Desulfovibrionales</taxon>
        <taxon>Desulfovibrionaceae</taxon>
        <taxon>Megalodesulfovibrio</taxon>
    </lineage>
</organism>
<protein>
    <submittedName>
        <fullName evidence="4">Putative peptidase M23</fullName>
    </submittedName>
</protein>
<feature type="transmembrane region" description="Helical" evidence="2">
    <location>
        <begin position="26"/>
        <end position="46"/>
    </location>
</feature>
<dbReference type="KEGG" id="dgg:DGI_0260"/>
<dbReference type="PANTHER" id="PTHR21666">
    <property type="entry name" value="PEPTIDASE-RELATED"/>
    <property type="match status" value="1"/>
</dbReference>
<evidence type="ECO:0000313" key="4">
    <source>
        <dbReference type="EMBL" id="AGW12191.1"/>
    </source>
</evidence>
<keyword evidence="1" id="KW-0175">Coiled coil</keyword>
<dbReference type="EMBL" id="CP006585">
    <property type="protein sequence ID" value="AGW12191.1"/>
    <property type="molecule type" value="Genomic_DNA"/>
</dbReference>
<dbReference type="STRING" id="1121448.DGI_0260"/>
<dbReference type="AlphaFoldDB" id="T2G7T3"/>